<protein>
    <recommendedName>
        <fullName evidence="3">LPS-assembly lipoprotein</fullName>
    </recommendedName>
</protein>
<evidence type="ECO:0008006" key="3">
    <source>
        <dbReference type="Google" id="ProtNLM"/>
    </source>
</evidence>
<sequence>MSSCDRRRFLALCGALAVLPGCFRPMLAEGSGASELRGRIALPQTNDRLSYFLHDTLESRLGTPNNPDYRLEVATALTESGLLVEQDNTITRIRVQAVADFRLYYKDAAEPVLRDRIVTESGYDATASLYASRTTEQDIERRLAKDLGERIARRIQAQASQIEAAAQS</sequence>
<evidence type="ECO:0000313" key="1">
    <source>
        <dbReference type="EMBL" id="MBK0400535.1"/>
    </source>
</evidence>
<dbReference type="EMBL" id="JAEHHL010000009">
    <property type="protein sequence ID" value="MBK0400535.1"/>
    <property type="molecule type" value="Genomic_DNA"/>
</dbReference>
<keyword evidence="2" id="KW-1185">Reference proteome</keyword>
<dbReference type="RefSeq" id="WP_200611457.1">
    <property type="nucleotide sequence ID" value="NZ_JAEHHL010000009.1"/>
</dbReference>
<gene>
    <name evidence="1" type="ORF">H0I76_15145</name>
</gene>
<proteinExistence type="predicted"/>
<comment type="caution">
    <text evidence="1">The sequence shown here is derived from an EMBL/GenBank/DDBJ whole genome shotgun (WGS) entry which is preliminary data.</text>
</comment>
<dbReference type="AlphaFoldDB" id="A0A8J7SIU1"/>
<dbReference type="Pfam" id="PF04390">
    <property type="entry name" value="LptE"/>
    <property type="match status" value="1"/>
</dbReference>
<reference evidence="1" key="1">
    <citation type="submission" date="2020-12" db="EMBL/GenBank/DDBJ databases">
        <title>Bacterial taxonomy.</title>
        <authorList>
            <person name="Pan X."/>
        </authorList>
    </citation>
    <scope>NUCLEOTIDE SEQUENCE</scope>
    <source>
        <strain evidence="1">M0105</strain>
    </source>
</reference>
<accession>A0A8J7SIU1</accession>
<organism evidence="1 2">
    <name type="scientific">Thermohalobaculum xanthum</name>
    <dbReference type="NCBI Taxonomy" id="2753746"/>
    <lineage>
        <taxon>Bacteria</taxon>
        <taxon>Pseudomonadati</taxon>
        <taxon>Pseudomonadota</taxon>
        <taxon>Alphaproteobacteria</taxon>
        <taxon>Rhodobacterales</taxon>
        <taxon>Paracoccaceae</taxon>
        <taxon>Thermohalobaculum</taxon>
    </lineage>
</organism>
<dbReference type="InterPro" id="IPR007485">
    <property type="entry name" value="LPS_assembly_LptE"/>
</dbReference>
<dbReference type="Proteomes" id="UP000655420">
    <property type="component" value="Unassembled WGS sequence"/>
</dbReference>
<name>A0A8J7SIU1_9RHOB</name>
<evidence type="ECO:0000313" key="2">
    <source>
        <dbReference type="Proteomes" id="UP000655420"/>
    </source>
</evidence>
<dbReference type="Gene3D" id="3.30.160.150">
    <property type="entry name" value="Lipoprotein like domain"/>
    <property type="match status" value="1"/>
</dbReference>